<protein>
    <submittedName>
        <fullName evidence="1">Uncharacterized protein</fullName>
    </submittedName>
</protein>
<evidence type="ECO:0000313" key="1">
    <source>
        <dbReference type="EMBL" id="SVE53469.1"/>
    </source>
</evidence>
<reference evidence="1" key="1">
    <citation type="submission" date="2018-05" db="EMBL/GenBank/DDBJ databases">
        <authorList>
            <person name="Lanie J.A."/>
            <person name="Ng W.-L."/>
            <person name="Kazmierczak K.M."/>
            <person name="Andrzejewski T.M."/>
            <person name="Davidsen T.M."/>
            <person name="Wayne K.J."/>
            <person name="Tettelin H."/>
            <person name="Glass J.I."/>
            <person name="Rusch D."/>
            <person name="Podicherti R."/>
            <person name="Tsui H.-C.T."/>
            <person name="Winkler M.E."/>
        </authorList>
    </citation>
    <scope>NUCLEOTIDE SEQUENCE</scope>
</reference>
<accession>A0A383EA39</accession>
<gene>
    <name evidence="1" type="ORF">METZ01_LOCUS506323</name>
</gene>
<organism evidence="1">
    <name type="scientific">marine metagenome</name>
    <dbReference type="NCBI Taxonomy" id="408172"/>
    <lineage>
        <taxon>unclassified sequences</taxon>
        <taxon>metagenomes</taxon>
        <taxon>ecological metagenomes</taxon>
    </lineage>
</organism>
<sequence>MLKKVPFRALSFTFLSAVILINFSLPSQSAEVTLRMHTFIPPVA</sequence>
<dbReference type="AlphaFoldDB" id="A0A383EA39"/>
<feature type="non-terminal residue" evidence="1">
    <location>
        <position position="44"/>
    </location>
</feature>
<proteinExistence type="predicted"/>
<name>A0A383EA39_9ZZZZ</name>
<dbReference type="EMBL" id="UINC01224030">
    <property type="protein sequence ID" value="SVE53469.1"/>
    <property type="molecule type" value="Genomic_DNA"/>
</dbReference>